<keyword evidence="1" id="KW-0472">Membrane</keyword>
<feature type="transmembrane region" description="Helical" evidence="1">
    <location>
        <begin position="6"/>
        <end position="24"/>
    </location>
</feature>
<proteinExistence type="predicted"/>
<evidence type="ECO:0000313" key="3">
    <source>
        <dbReference type="EMBL" id="AEI30289.1"/>
    </source>
</evidence>
<keyword evidence="1" id="KW-0812">Transmembrane</keyword>
<dbReference type="GO" id="GO:1990281">
    <property type="term" value="C:efflux pump complex"/>
    <property type="evidence" value="ECO:0007669"/>
    <property type="project" value="TreeGrafter"/>
</dbReference>
<name>F8UGY2_9ZZZZ</name>
<accession>F8UGY2</accession>
<feature type="domain" description="CzcB-like barrel-sandwich hybrid" evidence="2">
    <location>
        <begin position="61"/>
        <end position="193"/>
    </location>
</feature>
<reference evidence="3" key="1">
    <citation type="submission" date="2011-04" db="EMBL/GenBank/DDBJ databases">
        <title>Taxonomic and functional metagenomic profiling of the microbial community in the anoxic sediment of a brackish shallow lake (Laguna de Carrizo Central Spain).</title>
        <authorList>
            <consortium name="CONSOLIDER consortium CSD2007-00005"/>
            <person name="Guazzaroni M.-E."/>
            <person name="Richter M."/>
            <person name="Garcia-Salamanca A."/>
            <person name="Yarza P."/>
            <person name="Ferrer M."/>
        </authorList>
    </citation>
    <scope>NUCLEOTIDE SEQUENCE</scope>
</reference>
<keyword evidence="1" id="KW-1133">Transmembrane helix</keyword>
<sequence>MKTNYFFMIASAGIIVGMLSVFVYNKNIKSNPPISVSYNPYESGVYASGIIESFQRNGSNVNIYPEISGRVESIPVVDGMRVKKGDPLFVVESHTQQETAKKSKSQVDYQIEALANAQQQYDKLNNAYQINPKAVSKLDYDNAKSNLVLAAEALRVAQGQLNIDESTLAKYTVHAPFDGVVLRVVPSPGDYVSPAIGAYDPYTQGNLPVVQLATESEFLQVRAYIDEILTPRLPDTSELEATLFVRGLNNHAIPLKFVNIQPYTIPNIQLSDARNERVDVRVLPIIFQFERPKDIQIFPGQLVDVYIKGKS</sequence>
<gene>
    <name evidence="3" type="ORF">LDC_03693</name>
</gene>
<dbReference type="Pfam" id="PF25973">
    <property type="entry name" value="BSH_CzcB"/>
    <property type="match status" value="1"/>
</dbReference>
<dbReference type="InterPro" id="IPR058647">
    <property type="entry name" value="BSH_CzcB-like"/>
</dbReference>
<dbReference type="SUPFAM" id="SSF111369">
    <property type="entry name" value="HlyD-like secretion proteins"/>
    <property type="match status" value="1"/>
</dbReference>
<dbReference type="Gene3D" id="2.40.50.100">
    <property type="match status" value="1"/>
</dbReference>
<evidence type="ECO:0000256" key="1">
    <source>
        <dbReference type="SAM" id="Phobius"/>
    </source>
</evidence>
<dbReference type="AlphaFoldDB" id="F8UGY2"/>
<organism evidence="3">
    <name type="scientific">uncultured microorganism</name>
    <dbReference type="NCBI Taxonomy" id="358574"/>
    <lineage>
        <taxon>unclassified sequences</taxon>
        <taxon>environmental samples</taxon>
    </lineage>
</organism>
<dbReference type="Gene3D" id="1.10.287.470">
    <property type="entry name" value="Helix hairpin bin"/>
    <property type="match status" value="1"/>
</dbReference>
<dbReference type="PANTHER" id="PTHR30469:SF15">
    <property type="entry name" value="HLYD FAMILY OF SECRETION PROTEINS"/>
    <property type="match status" value="1"/>
</dbReference>
<evidence type="ECO:0000259" key="2">
    <source>
        <dbReference type="Pfam" id="PF25973"/>
    </source>
</evidence>
<dbReference type="PANTHER" id="PTHR30469">
    <property type="entry name" value="MULTIDRUG RESISTANCE PROTEIN MDTA"/>
    <property type="match status" value="1"/>
</dbReference>
<dbReference type="GO" id="GO:0015562">
    <property type="term" value="F:efflux transmembrane transporter activity"/>
    <property type="evidence" value="ECO:0007669"/>
    <property type="project" value="TreeGrafter"/>
</dbReference>
<protein>
    <submittedName>
        <fullName evidence="3">Secretion protein HlyD family protein</fullName>
    </submittedName>
</protein>
<dbReference type="EMBL" id="JF805034">
    <property type="protein sequence ID" value="AEI30289.1"/>
    <property type="molecule type" value="Genomic_DNA"/>
</dbReference>